<feature type="non-terminal residue" evidence="2">
    <location>
        <position position="299"/>
    </location>
</feature>
<feature type="non-terminal residue" evidence="2">
    <location>
        <position position="1"/>
    </location>
</feature>
<organism evidence="2 3">
    <name type="scientific">Prorocentrum cordatum</name>
    <dbReference type="NCBI Taxonomy" id="2364126"/>
    <lineage>
        <taxon>Eukaryota</taxon>
        <taxon>Sar</taxon>
        <taxon>Alveolata</taxon>
        <taxon>Dinophyceae</taxon>
        <taxon>Prorocentrales</taxon>
        <taxon>Prorocentraceae</taxon>
        <taxon>Prorocentrum</taxon>
    </lineage>
</organism>
<dbReference type="PANTHER" id="PTHR33472">
    <property type="entry name" value="OS01G0106600 PROTEIN"/>
    <property type="match status" value="1"/>
</dbReference>
<feature type="compositionally biased region" description="Basic residues" evidence="1">
    <location>
        <begin position="122"/>
        <end position="135"/>
    </location>
</feature>
<evidence type="ECO:0000313" key="3">
    <source>
        <dbReference type="Proteomes" id="UP001189429"/>
    </source>
</evidence>
<feature type="region of interest" description="Disordered" evidence="1">
    <location>
        <begin position="1"/>
        <end position="148"/>
    </location>
</feature>
<feature type="compositionally biased region" description="Low complexity" evidence="1">
    <location>
        <begin position="136"/>
        <end position="148"/>
    </location>
</feature>
<keyword evidence="3" id="KW-1185">Reference proteome</keyword>
<gene>
    <name evidence="2" type="ORF">PCOR1329_LOCUS75666</name>
</gene>
<dbReference type="Proteomes" id="UP001189429">
    <property type="component" value="Unassembled WGS sequence"/>
</dbReference>
<reference evidence="2" key="1">
    <citation type="submission" date="2023-10" db="EMBL/GenBank/DDBJ databases">
        <authorList>
            <person name="Chen Y."/>
            <person name="Shah S."/>
            <person name="Dougan E. K."/>
            <person name="Thang M."/>
            <person name="Chan C."/>
        </authorList>
    </citation>
    <scope>NUCLEOTIDE SEQUENCE [LARGE SCALE GENOMIC DNA]</scope>
</reference>
<sequence>AGRLQAGGLGRERPGAARGVRRAPGPAAPRPAAAMDSDDEDPSCGQPSRASRRARRRRDQSRPLPRRRRRRATPRPRRRQGQPRRPRRRAVQRRPWPRTRRPSWPRWASRSPRTRSPPPRRSPPRRRPSPRRRGRPPTASAQAATEAAPLAAEVRTGLTCRFKLGNPFLPAAQLVSWSMLKEKAKTNFTVPLAGLIDARTGRLPAGSMLEARCLRVDAPAWRYELSHSWPDGVSVFIGDTRVFKKDRPPGRVRRGALTTPLALPPRPLALLALLCLPPLRPPRVPLLALLPLPPSLSPS</sequence>
<feature type="compositionally biased region" description="Basic residues" evidence="1">
    <location>
        <begin position="50"/>
        <end position="103"/>
    </location>
</feature>
<evidence type="ECO:0000313" key="2">
    <source>
        <dbReference type="EMBL" id="CAK0897509.1"/>
    </source>
</evidence>
<feature type="compositionally biased region" description="Low complexity" evidence="1">
    <location>
        <begin position="16"/>
        <end position="34"/>
    </location>
</feature>
<dbReference type="EMBL" id="CAUYUJ010020341">
    <property type="protein sequence ID" value="CAK0897509.1"/>
    <property type="molecule type" value="Genomic_DNA"/>
</dbReference>
<accession>A0ABN9XDI1</accession>
<name>A0ABN9XDI1_9DINO</name>
<protein>
    <submittedName>
        <fullName evidence="2">Uncharacterized protein</fullName>
    </submittedName>
</protein>
<proteinExistence type="predicted"/>
<evidence type="ECO:0000256" key="1">
    <source>
        <dbReference type="SAM" id="MobiDB-lite"/>
    </source>
</evidence>
<comment type="caution">
    <text evidence="2">The sequence shown here is derived from an EMBL/GenBank/DDBJ whole genome shotgun (WGS) entry which is preliminary data.</text>
</comment>
<dbReference type="PANTHER" id="PTHR33472:SF28">
    <property type="entry name" value="BROMO AND FHA DOMAIN-CONTAINING PROTEIN DDB_G0267958"/>
    <property type="match status" value="1"/>
</dbReference>